<gene>
    <name evidence="1" type="ORF">HG66A1_20550</name>
</gene>
<sequence length="161" mass="18078">MKNDELNQWLDCDDEMKMDSFIENFEDETALRKFAVLNAKSVDALLVDSRSRNAIVAAEAYLDKYISAQELEDAYYNAESACEDIELASVSDEDPTAYEESIENAALVALWVAYPVGHTGITSLESARQSALHTAFYCFQIHGSRALKEQLDRFKEAGMTE</sequence>
<dbReference type="RefSeq" id="WP_145182883.1">
    <property type="nucleotide sequence ID" value="NZ_CP036266.1"/>
</dbReference>
<dbReference type="OrthoDB" id="9962295at2"/>
<evidence type="ECO:0000313" key="2">
    <source>
        <dbReference type="Proteomes" id="UP000320421"/>
    </source>
</evidence>
<keyword evidence="2" id="KW-1185">Reference proteome</keyword>
<protein>
    <submittedName>
        <fullName evidence="1">Uncharacterized protein</fullName>
    </submittedName>
</protein>
<evidence type="ECO:0000313" key="1">
    <source>
        <dbReference type="EMBL" id="QDT20270.1"/>
    </source>
</evidence>
<organism evidence="1 2">
    <name type="scientific">Gimesia chilikensis</name>
    <dbReference type="NCBI Taxonomy" id="2605989"/>
    <lineage>
        <taxon>Bacteria</taxon>
        <taxon>Pseudomonadati</taxon>
        <taxon>Planctomycetota</taxon>
        <taxon>Planctomycetia</taxon>
        <taxon>Planctomycetales</taxon>
        <taxon>Planctomycetaceae</taxon>
        <taxon>Gimesia</taxon>
    </lineage>
</organism>
<dbReference type="Proteomes" id="UP000320421">
    <property type="component" value="Chromosome"/>
</dbReference>
<accession>A0A517PLM4</accession>
<name>A0A517PLM4_9PLAN</name>
<proteinExistence type="predicted"/>
<dbReference type="AlphaFoldDB" id="A0A517PLM4"/>
<reference evidence="1 2" key="1">
    <citation type="submission" date="2019-02" db="EMBL/GenBank/DDBJ databases">
        <title>Deep-cultivation of Planctomycetes and their phenomic and genomic characterization uncovers novel biology.</title>
        <authorList>
            <person name="Wiegand S."/>
            <person name="Jogler M."/>
            <person name="Boedeker C."/>
            <person name="Pinto D."/>
            <person name="Vollmers J."/>
            <person name="Rivas-Marin E."/>
            <person name="Kohn T."/>
            <person name="Peeters S.H."/>
            <person name="Heuer A."/>
            <person name="Rast P."/>
            <person name="Oberbeckmann S."/>
            <person name="Bunk B."/>
            <person name="Jeske O."/>
            <person name="Meyerdierks A."/>
            <person name="Storesund J.E."/>
            <person name="Kallscheuer N."/>
            <person name="Luecker S."/>
            <person name="Lage O.M."/>
            <person name="Pohl T."/>
            <person name="Merkel B.J."/>
            <person name="Hornburger P."/>
            <person name="Mueller R.-W."/>
            <person name="Bruemmer F."/>
            <person name="Labrenz M."/>
            <person name="Spormann A.M."/>
            <person name="Op den Camp H."/>
            <person name="Overmann J."/>
            <person name="Amann R."/>
            <person name="Jetten M.S.M."/>
            <person name="Mascher T."/>
            <person name="Medema M.H."/>
            <person name="Devos D.P."/>
            <person name="Kaster A.-K."/>
            <person name="Ovreas L."/>
            <person name="Rohde M."/>
            <person name="Galperin M.Y."/>
            <person name="Jogler C."/>
        </authorList>
    </citation>
    <scope>NUCLEOTIDE SEQUENCE [LARGE SCALE GENOMIC DNA]</scope>
    <source>
        <strain evidence="1 2">HG66A1</strain>
    </source>
</reference>
<dbReference type="EMBL" id="CP036266">
    <property type="protein sequence ID" value="QDT20270.1"/>
    <property type="molecule type" value="Genomic_DNA"/>
</dbReference>